<feature type="coiled-coil region" evidence="5">
    <location>
        <begin position="145"/>
        <end position="172"/>
    </location>
</feature>
<evidence type="ECO:0000259" key="6">
    <source>
        <dbReference type="PROSITE" id="PS50089"/>
    </source>
</evidence>
<dbReference type="SUPFAM" id="SSF57850">
    <property type="entry name" value="RING/U-box"/>
    <property type="match status" value="1"/>
</dbReference>
<dbReference type="SMART" id="SM00449">
    <property type="entry name" value="SPRY"/>
    <property type="match status" value="1"/>
</dbReference>
<evidence type="ECO:0000256" key="1">
    <source>
        <dbReference type="ARBA" id="ARBA00022723"/>
    </source>
</evidence>
<dbReference type="InterPro" id="IPR003877">
    <property type="entry name" value="SPRY_dom"/>
</dbReference>
<evidence type="ECO:0000256" key="3">
    <source>
        <dbReference type="ARBA" id="ARBA00022833"/>
    </source>
</evidence>
<feature type="domain" description="RING-type" evidence="6">
    <location>
        <begin position="12"/>
        <end position="36"/>
    </location>
</feature>
<keyword evidence="1" id="KW-0479">Metal-binding</keyword>
<dbReference type="Pfam" id="PF13923">
    <property type="entry name" value="zf-C3HC4_2"/>
    <property type="match status" value="1"/>
</dbReference>
<dbReference type="InterPro" id="IPR013083">
    <property type="entry name" value="Znf_RING/FYVE/PHD"/>
</dbReference>
<name>A0AA88NSR9_CHASR</name>
<dbReference type="InterPro" id="IPR001870">
    <property type="entry name" value="B30.2/SPRY"/>
</dbReference>
<dbReference type="PANTHER" id="PTHR24103">
    <property type="entry name" value="E3 UBIQUITIN-PROTEIN LIGASE TRIM"/>
    <property type="match status" value="1"/>
</dbReference>
<dbReference type="EMBL" id="JAUPFM010000001">
    <property type="protein sequence ID" value="KAK2862916.1"/>
    <property type="molecule type" value="Genomic_DNA"/>
</dbReference>
<keyword evidence="2 4" id="KW-0863">Zinc-finger</keyword>
<evidence type="ECO:0000256" key="4">
    <source>
        <dbReference type="PROSITE-ProRule" id="PRU00175"/>
    </source>
</evidence>
<dbReference type="InterPro" id="IPR013320">
    <property type="entry name" value="ConA-like_dom_sf"/>
</dbReference>
<keyword evidence="9" id="KW-1185">Reference proteome</keyword>
<dbReference type="InterPro" id="IPR001841">
    <property type="entry name" value="Znf_RING"/>
</dbReference>
<evidence type="ECO:0000313" key="8">
    <source>
        <dbReference type="EMBL" id="KAK2862916.1"/>
    </source>
</evidence>
<dbReference type="PROSITE" id="PS50089">
    <property type="entry name" value="ZF_RING_2"/>
    <property type="match status" value="1"/>
</dbReference>
<dbReference type="FunFam" id="2.60.120.920:FF:000004">
    <property type="entry name" value="Butyrophilin subfamily 1 member A1"/>
    <property type="match status" value="1"/>
</dbReference>
<accession>A0AA88NSR9</accession>
<dbReference type="InterPro" id="IPR050143">
    <property type="entry name" value="TRIM/RBCC"/>
</dbReference>
<evidence type="ECO:0000259" key="7">
    <source>
        <dbReference type="PROSITE" id="PS50188"/>
    </source>
</evidence>
<protein>
    <submittedName>
        <fullName evidence="8">Uncharacterized protein</fullName>
    </submittedName>
</protein>
<dbReference type="AlphaFoldDB" id="A0AA88NSR9"/>
<keyword evidence="5" id="KW-0175">Coiled coil</keyword>
<dbReference type="PROSITE" id="PS50188">
    <property type="entry name" value="B302_SPRY"/>
    <property type="match status" value="1"/>
</dbReference>
<gene>
    <name evidence="8" type="ORF">Q5P01_002449</name>
</gene>
<reference evidence="8" key="1">
    <citation type="submission" date="2023-07" db="EMBL/GenBank/DDBJ databases">
        <title>Chromosome-level Genome Assembly of Striped Snakehead (Channa striata).</title>
        <authorList>
            <person name="Liu H."/>
        </authorList>
    </citation>
    <scope>NUCLEOTIDE SEQUENCE</scope>
    <source>
        <strain evidence="8">Gz</strain>
        <tissue evidence="8">Muscle</tissue>
    </source>
</reference>
<comment type="caution">
    <text evidence="8">The sequence shown here is derived from an EMBL/GenBank/DDBJ whole genome shotgun (WGS) entry which is preliminary data.</text>
</comment>
<dbReference type="SMART" id="SM00589">
    <property type="entry name" value="PRY"/>
    <property type="match status" value="1"/>
</dbReference>
<dbReference type="InterPro" id="IPR017907">
    <property type="entry name" value="Znf_RING_CS"/>
</dbReference>
<dbReference type="CDD" id="cd13733">
    <property type="entry name" value="SPRY_PRY_C-I_1"/>
    <property type="match status" value="1"/>
</dbReference>
<dbReference type="InterPro" id="IPR058030">
    <property type="entry name" value="TRIM8/14/16/25/29/45/65_CC"/>
</dbReference>
<dbReference type="Pfam" id="PF25600">
    <property type="entry name" value="TRIM_CC"/>
    <property type="match status" value="1"/>
</dbReference>
<dbReference type="Pfam" id="PF13765">
    <property type="entry name" value="PRY"/>
    <property type="match status" value="1"/>
</dbReference>
<dbReference type="Proteomes" id="UP001187415">
    <property type="component" value="Unassembled WGS sequence"/>
</dbReference>
<dbReference type="InterPro" id="IPR043136">
    <property type="entry name" value="B30.2/SPRY_sf"/>
</dbReference>
<feature type="domain" description="B30.2/SPRY" evidence="7">
    <location>
        <begin position="224"/>
        <end position="418"/>
    </location>
</feature>
<dbReference type="SUPFAM" id="SSF49899">
    <property type="entry name" value="Concanavalin A-like lectins/glucanases"/>
    <property type="match status" value="1"/>
</dbReference>
<evidence type="ECO:0000256" key="2">
    <source>
        <dbReference type="ARBA" id="ARBA00022771"/>
    </source>
</evidence>
<dbReference type="Gene3D" id="2.60.120.920">
    <property type="match status" value="1"/>
</dbReference>
<dbReference type="Pfam" id="PF00622">
    <property type="entry name" value="SPRY"/>
    <property type="match status" value="1"/>
</dbReference>
<sequence length="426" mass="48547">MDTFNNPVTTVCGHSFCKECLNTTIEYNDGACPLCKNILSRAPDVNIVLRDIVQEQREEGEVVSAEDEWEKKKVELKNTEEMLQDKIDKRKTQMDGINTSLRDCMEELDNEWWDVNVVFDAVINIVEEAQARALQPIKNRRKVVEEEAENINKDLEAEIGRFTDTISELKKLSSYEDPILYLQEFPSHQDLDDSRNWADLQFDTSLSFGTMRKTIAIMMEQIQQELEKLTSTELRRVPKFAVDVKLDPTTAHKCLDLSDDGKEVKDGGKDEEVDDSPERFDLFGSVLGLNCLTSGKSYWEVDVSKKSGWDLGVAKAAANRKGKLSLTPDNGYWVTVHYEDDKYAALSTPPARLSLKEKPEKLGVFVDYEEGLVSFYDVTAQSHIYSFTECSFDDKLFPYFSPHVKQAEKNADPLIISVVKPYIKKS</sequence>
<organism evidence="8 9">
    <name type="scientific">Channa striata</name>
    <name type="common">Snakehead murrel</name>
    <name type="synonym">Ophicephalus striatus</name>
    <dbReference type="NCBI Taxonomy" id="64152"/>
    <lineage>
        <taxon>Eukaryota</taxon>
        <taxon>Metazoa</taxon>
        <taxon>Chordata</taxon>
        <taxon>Craniata</taxon>
        <taxon>Vertebrata</taxon>
        <taxon>Euteleostomi</taxon>
        <taxon>Actinopterygii</taxon>
        <taxon>Neopterygii</taxon>
        <taxon>Teleostei</taxon>
        <taxon>Neoteleostei</taxon>
        <taxon>Acanthomorphata</taxon>
        <taxon>Anabantaria</taxon>
        <taxon>Anabantiformes</taxon>
        <taxon>Channoidei</taxon>
        <taxon>Channidae</taxon>
        <taxon>Channa</taxon>
    </lineage>
</organism>
<dbReference type="PRINTS" id="PR01407">
    <property type="entry name" value="BUTYPHLNCDUF"/>
</dbReference>
<proteinExistence type="predicted"/>
<dbReference type="PROSITE" id="PS00518">
    <property type="entry name" value="ZF_RING_1"/>
    <property type="match status" value="1"/>
</dbReference>
<dbReference type="Gene3D" id="3.30.40.10">
    <property type="entry name" value="Zinc/RING finger domain, C3HC4 (zinc finger)"/>
    <property type="match status" value="1"/>
</dbReference>
<evidence type="ECO:0000313" key="9">
    <source>
        <dbReference type="Proteomes" id="UP001187415"/>
    </source>
</evidence>
<dbReference type="GO" id="GO:0008270">
    <property type="term" value="F:zinc ion binding"/>
    <property type="evidence" value="ECO:0007669"/>
    <property type="project" value="UniProtKB-KW"/>
</dbReference>
<evidence type="ECO:0000256" key="5">
    <source>
        <dbReference type="SAM" id="Coils"/>
    </source>
</evidence>
<dbReference type="InterPro" id="IPR006574">
    <property type="entry name" value="PRY"/>
</dbReference>
<keyword evidence="3" id="KW-0862">Zinc</keyword>
<dbReference type="InterPro" id="IPR003879">
    <property type="entry name" value="Butyrophylin_SPRY"/>
</dbReference>